<organism evidence="6 7">
    <name type="scientific">Bradyrhizobium agreste</name>
    <dbReference type="NCBI Taxonomy" id="2751811"/>
    <lineage>
        <taxon>Bacteria</taxon>
        <taxon>Pseudomonadati</taxon>
        <taxon>Pseudomonadota</taxon>
        <taxon>Alphaproteobacteria</taxon>
        <taxon>Hyphomicrobiales</taxon>
        <taxon>Nitrobacteraceae</taxon>
        <taxon>Bradyrhizobium</taxon>
    </lineage>
</organism>
<sequence>MSGRWEVCVSNLFSKNSLIAIAAVALSAIAVPPAHSADIAAALKDIEGHPAPGPNGEKPVLASDIKLTAEEIAKVKSMNATAAIVMHYTASDWAKAQMAGQKAALDELGIKIIAVTDAGYKAEQQVSDIETVMARKPNVMISVPAEQSATSAAYKRAAAAGIKIVFLDQTGASMVPGKEYVSLVSSDNRGMGKAAALLMAEALNGKGNIGLIPHASDLFATKERLVGFKEAIKAYPEIKIVAEQGVGGPDFAGESERIASGMLTAHPELNGIWAVWDVPTEGVLAAARASGRASKDLAITTCDLGVNIAIDMAKSGFVRGTGSQRPYGAGYAEGMLAGYALLGKEAPAYVVLPALAVSKRNLIAAWPKSNGTEPPNVVTAAMK</sequence>
<keyword evidence="3 4" id="KW-0732">Signal</keyword>
<protein>
    <submittedName>
        <fullName evidence="6">Substrate-binding domain-containing protein</fullName>
    </submittedName>
</protein>
<dbReference type="CDD" id="cd06316">
    <property type="entry name" value="PBP1_ABC_sugar_binding-like"/>
    <property type="match status" value="1"/>
</dbReference>
<comment type="subcellular location">
    <subcellularLocation>
        <location evidence="1">Cell envelope</location>
    </subcellularLocation>
</comment>
<evidence type="ECO:0000256" key="3">
    <source>
        <dbReference type="ARBA" id="ARBA00022729"/>
    </source>
</evidence>
<evidence type="ECO:0000256" key="1">
    <source>
        <dbReference type="ARBA" id="ARBA00004196"/>
    </source>
</evidence>
<evidence type="ECO:0000256" key="2">
    <source>
        <dbReference type="ARBA" id="ARBA00007639"/>
    </source>
</evidence>
<gene>
    <name evidence="6" type="ORF">HZZ13_08420</name>
</gene>
<evidence type="ECO:0000256" key="4">
    <source>
        <dbReference type="SAM" id="SignalP"/>
    </source>
</evidence>
<feature type="chain" id="PRO_5047250020" evidence="4">
    <location>
        <begin position="37"/>
        <end position="383"/>
    </location>
</feature>
<proteinExistence type="inferred from homology"/>
<accession>A0ABS0PKU6</accession>
<dbReference type="InterPro" id="IPR025997">
    <property type="entry name" value="SBP_2_dom"/>
</dbReference>
<dbReference type="Pfam" id="PF13407">
    <property type="entry name" value="Peripla_BP_4"/>
    <property type="match status" value="1"/>
</dbReference>
<comment type="caution">
    <text evidence="6">The sequence shown here is derived from an EMBL/GenBank/DDBJ whole genome shotgun (WGS) entry which is preliminary data.</text>
</comment>
<evidence type="ECO:0000313" key="7">
    <source>
        <dbReference type="Proteomes" id="UP000807370"/>
    </source>
</evidence>
<feature type="domain" description="Periplasmic binding protein" evidence="5">
    <location>
        <begin position="83"/>
        <end position="345"/>
    </location>
</feature>
<dbReference type="Gene3D" id="3.40.50.2300">
    <property type="match status" value="2"/>
</dbReference>
<name>A0ABS0PKU6_9BRAD</name>
<keyword evidence="7" id="KW-1185">Reference proteome</keyword>
<feature type="signal peptide" evidence="4">
    <location>
        <begin position="1"/>
        <end position="36"/>
    </location>
</feature>
<comment type="similarity">
    <text evidence="2">Belongs to the bacterial solute-binding protein 2 family.</text>
</comment>
<evidence type="ECO:0000313" key="6">
    <source>
        <dbReference type="EMBL" id="MBH5397816.1"/>
    </source>
</evidence>
<reference evidence="6 7" key="1">
    <citation type="submission" date="2020-07" db="EMBL/GenBank/DDBJ databases">
        <title>Bradyrhizobium diversity isolated from nodules of indigenous legumes of Western Australia.</title>
        <authorList>
            <person name="Klepa M.S."/>
        </authorList>
    </citation>
    <scope>NUCLEOTIDE SEQUENCE [LARGE SCALE GENOMIC DNA]</scope>
    <source>
        <strain evidence="6 7">CNPSo 4010</strain>
    </source>
</reference>
<dbReference type="InterPro" id="IPR028082">
    <property type="entry name" value="Peripla_BP_I"/>
</dbReference>
<evidence type="ECO:0000259" key="5">
    <source>
        <dbReference type="Pfam" id="PF13407"/>
    </source>
</evidence>
<dbReference type="SUPFAM" id="SSF53822">
    <property type="entry name" value="Periplasmic binding protein-like I"/>
    <property type="match status" value="1"/>
</dbReference>
<dbReference type="EMBL" id="JACCHP010000004">
    <property type="protein sequence ID" value="MBH5397816.1"/>
    <property type="molecule type" value="Genomic_DNA"/>
</dbReference>
<dbReference type="Proteomes" id="UP000807370">
    <property type="component" value="Unassembled WGS sequence"/>
</dbReference>
<dbReference type="PANTHER" id="PTHR46847">
    <property type="entry name" value="D-ALLOSE-BINDING PERIPLASMIC PROTEIN-RELATED"/>
    <property type="match status" value="1"/>
</dbReference>
<dbReference type="PANTHER" id="PTHR46847:SF1">
    <property type="entry name" value="D-ALLOSE-BINDING PERIPLASMIC PROTEIN-RELATED"/>
    <property type="match status" value="1"/>
</dbReference>